<dbReference type="EMBL" id="DPPF01000179">
    <property type="protein sequence ID" value="HCW93733.1"/>
    <property type="molecule type" value="Genomic_DNA"/>
</dbReference>
<protein>
    <submittedName>
        <fullName evidence="2">Uncharacterized protein</fullName>
    </submittedName>
</protein>
<dbReference type="Gene3D" id="1.10.287.470">
    <property type="entry name" value="Helix hairpin bin"/>
    <property type="match status" value="1"/>
</dbReference>
<dbReference type="PANTHER" id="PTHR30438:SF2">
    <property type="entry name" value="MEMBRANE PROTEIN"/>
    <property type="match status" value="1"/>
</dbReference>
<keyword evidence="1" id="KW-0175">Coiled coil</keyword>
<comment type="caution">
    <text evidence="2">The sequence shown here is derived from an EMBL/GenBank/DDBJ whole genome shotgun (WGS) entry which is preliminary data.</text>
</comment>
<feature type="coiled-coil region" evidence="1">
    <location>
        <begin position="77"/>
        <end position="154"/>
    </location>
</feature>
<evidence type="ECO:0000313" key="2">
    <source>
        <dbReference type="EMBL" id="HCW93733.1"/>
    </source>
</evidence>
<organism evidence="2 3">
    <name type="scientific">Flexistipes sinusarabici</name>
    <dbReference type="NCBI Taxonomy" id="2352"/>
    <lineage>
        <taxon>Bacteria</taxon>
        <taxon>Pseudomonadati</taxon>
        <taxon>Deferribacterota</taxon>
        <taxon>Deferribacteres</taxon>
        <taxon>Deferribacterales</taxon>
        <taxon>Flexistipitaceae</taxon>
        <taxon>Flexistipes</taxon>
    </lineage>
</organism>
<name>A0A3D5QDC0_FLESI</name>
<proteinExistence type="predicted"/>
<dbReference type="Proteomes" id="UP000262325">
    <property type="component" value="Unassembled WGS sequence"/>
</dbReference>
<dbReference type="Gene3D" id="2.40.30.170">
    <property type="match status" value="1"/>
</dbReference>
<feature type="coiled-coil region" evidence="1">
    <location>
        <begin position="196"/>
        <end position="268"/>
    </location>
</feature>
<dbReference type="PRINTS" id="PR01490">
    <property type="entry name" value="RTXTOXIND"/>
</dbReference>
<dbReference type="AlphaFoldDB" id="A0A3D5QDC0"/>
<dbReference type="GO" id="GO:0005886">
    <property type="term" value="C:plasma membrane"/>
    <property type="evidence" value="ECO:0007669"/>
    <property type="project" value="TreeGrafter"/>
</dbReference>
<dbReference type="PANTHER" id="PTHR30438">
    <property type="entry name" value="36 KDA ANTIGEN-RELATED"/>
    <property type="match status" value="1"/>
</dbReference>
<evidence type="ECO:0000313" key="3">
    <source>
        <dbReference type="Proteomes" id="UP000262325"/>
    </source>
</evidence>
<gene>
    <name evidence="2" type="ORF">DHM44_08630</name>
</gene>
<evidence type="ECO:0000256" key="1">
    <source>
        <dbReference type="SAM" id="Coils"/>
    </source>
</evidence>
<sequence length="395" mass="44871">MGKKALLTVFILIFIVVVSAVLFDYYKQPPGNILEISGRIEADEIDLGFTIPGKVEEFTKEEGDLLEKNELVAQLNSKGLKAKVKRYKIEIQNARNILKTKREKLTSYQLNLEKLMIQRDLLTKNIETGIRIAEQNLESAVKKLSAEKAAYEKIKFHLDKIEKDYERISNLYKKGAVSKQKYDEIFTLKSITKSELEAQKALISIAESDIEKAKENLKLAQSRKDEIKVLNKEISSTESSISAAKEEIKIAENNIIKAVQAFREVEDKLSDATLKSPDNLIIMEKYVNEGEIVAAGQPVLSSYNPENKYFRGYLPEPDLSKVKLGDTGYLKVDGLPDEKFPVKLIYISDKAEFTPKEVQTKRERVKQVFLIKMKIADDKNKLKPGMPADCFINVK</sequence>
<accession>A0A3D5QDC0</accession>
<reference evidence="2 3" key="1">
    <citation type="journal article" date="2018" name="Nat. Biotechnol.">
        <title>A standardized bacterial taxonomy based on genome phylogeny substantially revises the tree of life.</title>
        <authorList>
            <person name="Parks D.H."/>
            <person name="Chuvochina M."/>
            <person name="Waite D.W."/>
            <person name="Rinke C."/>
            <person name="Skarshewski A."/>
            <person name="Chaumeil P.A."/>
            <person name="Hugenholtz P."/>
        </authorList>
    </citation>
    <scope>NUCLEOTIDE SEQUENCE [LARGE SCALE GENOMIC DNA]</scope>
    <source>
        <strain evidence="2">UBA8672</strain>
    </source>
</reference>